<dbReference type="Proteomes" id="UP000186817">
    <property type="component" value="Unassembled WGS sequence"/>
</dbReference>
<evidence type="ECO:0000313" key="1">
    <source>
        <dbReference type="EMBL" id="OLP83355.1"/>
    </source>
</evidence>
<gene>
    <name evidence="1" type="ORF">AK812_SmicGene35898</name>
</gene>
<sequence length="265" mass="28683">MAKPFTWDFEPRSVAFKLQLQASFHPSVGGCSVSLPFLGANGDLAAPVAVSLSSGETKQRQAGPGGRSAQTASVEKDLGSFNVTFEFVKGIQQAKLPISVALEGGREIASQARICLGPLLLTGSKALSPELYNPGEPPRSKRLRPRNAVAATFTDSLGVAGLYSLDVLVLMDKPLLSQEMLQRLMPACFRVEMIRGLPNEQWLPQHCEDAWDDVSVLSLCCRKGGCHFPNIVAQRGKAFFRDSRDPGKPAARLANGHERLNEKIV</sequence>
<comment type="caution">
    <text evidence="1">The sequence shown here is derived from an EMBL/GenBank/DDBJ whole genome shotgun (WGS) entry which is preliminary data.</text>
</comment>
<dbReference type="PROSITE" id="PS51257">
    <property type="entry name" value="PROKAR_LIPOPROTEIN"/>
    <property type="match status" value="1"/>
</dbReference>
<evidence type="ECO:0000313" key="2">
    <source>
        <dbReference type="Proteomes" id="UP000186817"/>
    </source>
</evidence>
<reference evidence="1 2" key="1">
    <citation type="submission" date="2016-02" db="EMBL/GenBank/DDBJ databases">
        <title>Genome analysis of coral dinoflagellate symbionts highlights evolutionary adaptations to a symbiotic lifestyle.</title>
        <authorList>
            <person name="Aranda M."/>
            <person name="Li Y."/>
            <person name="Liew Y.J."/>
            <person name="Baumgarten S."/>
            <person name="Simakov O."/>
            <person name="Wilson M."/>
            <person name="Piel J."/>
            <person name="Ashoor H."/>
            <person name="Bougouffa S."/>
            <person name="Bajic V.B."/>
            <person name="Ryu T."/>
            <person name="Ravasi T."/>
            <person name="Bayer T."/>
            <person name="Micklem G."/>
            <person name="Kim H."/>
            <person name="Bhak J."/>
            <person name="Lajeunesse T.C."/>
            <person name="Voolstra C.R."/>
        </authorList>
    </citation>
    <scope>NUCLEOTIDE SEQUENCE [LARGE SCALE GENOMIC DNA]</scope>
    <source>
        <strain evidence="1 2">CCMP2467</strain>
    </source>
</reference>
<dbReference type="OrthoDB" id="188352at2759"/>
<dbReference type="AlphaFoldDB" id="A0A1Q9CKC0"/>
<accession>A0A1Q9CKC0</accession>
<organism evidence="1 2">
    <name type="scientific">Symbiodinium microadriaticum</name>
    <name type="common">Dinoflagellate</name>
    <name type="synonym">Zooxanthella microadriatica</name>
    <dbReference type="NCBI Taxonomy" id="2951"/>
    <lineage>
        <taxon>Eukaryota</taxon>
        <taxon>Sar</taxon>
        <taxon>Alveolata</taxon>
        <taxon>Dinophyceae</taxon>
        <taxon>Suessiales</taxon>
        <taxon>Symbiodiniaceae</taxon>
        <taxon>Symbiodinium</taxon>
    </lineage>
</organism>
<name>A0A1Q9CKC0_SYMMI</name>
<protein>
    <submittedName>
        <fullName evidence="1">Uncharacterized protein</fullName>
    </submittedName>
</protein>
<keyword evidence="2" id="KW-1185">Reference proteome</keyword>
<dbReference type="EMBL" id="LSRX01001121">
    <property type="protein sequence ID" value="OLP83355.1"/>
    <property type="molecule type" value="Genomic_DNA"/>
</dbReference>
<proteinExistence type="predicted"/>